<keyword evidence="3" id="KW-0804">Transcription</keyword>
<dbReference type="Pfam" id="PF00249">
    <property type="entry name" value="Myb_DNA-binding"/>
    <property type="match status" value="1"/>
</dbReference>
<dbReference type="InterPro" id="IPR009057">
    <property type="entry name" value="Homeodomain-like_sf"/>
</dbReference>
<dbReference type="Pfam" id="PF14379">
    <property type="entry name" value="Myb_CC_LHEQLE"/>
    <property type="match status" value="1"/>
</dbReference>
<dbReference type="GO" id="GO:0016036">
    <property type="term" value="P:cellular response to phosphate starvation"/>
    <property type="evidence" value="ECO:0007669"/>
    <property type="project" value="EnsemblPlants"/>
</dbReference>
<dbReference type="GO" id="GO:0003700">
    <property type="term" value="F:DNA-binding transcription factor activity"/>
    <property type="evidence" value="ECO:0007669"/>
    <property type="project" value="EnsemblPlants"/>
</dbReference>
<dbReference type="SUPFAM" id="SSF46689">
    <property type="entry name" value="Homeodomain-like"/>
    <property type="match status" value="1"/>
</dbReference>
<dbReference type="STRING" id="40149.A0A0E0DJR1"/>
<keyword evidence="4" id="KW-0539">Nucleus</keyword>
<dbReference type="PANTHER" id="PTHR31499:SF80">
    <property type="entry name" value="HTH MYB-TYPE DOMAIN-CONTAINING PROTEIN"/>
    <property type="match status" value="1"/>
</dbReference>
<evidence type="ECO:0000313" key="7">
    <source>
        <dbReference type="EnsemblPlants" id="OMERI04G24260.1"/>
    </source>
</evidence>
<evidence type="ECO:0000259" key="6">
    <source>
        <dbReference type="PROSITE" id="PS51294"/>
    </source>
</evidence>
<evidence type="ECO:0000256" key="5">
    <source>
        <dbReference type="SAM" id="MobiDB-lite"/>
    </source>
</evidence>
<reference evidence="7" key="2">
    <citation type="submission" date="2018-05" db="EMBL/GenBank/DDBJ databases">
        <title>OmerRS3 (Oryza meridionalis Reference Sequence Version 3).</title>
        <authorList>
            <person name="Zhang J."/>
            <person name="Kudrna D."/>
            <person name="Lee S."/>
            <person name="Talag J."/>
            <person name="Welchert J."/>
            <person name="Wing R.A."/>
        </authorList>
    </citation>
    <scope>NUCLEOTIDE SEQUENCE [LARGE SCALE GENOMIC DNA]</scope>
    <source>
        <strain evidence="7">cv. OR44</strain>
    </source>
</reference>
<dbReference type="GO" id="GO:0010966">
    <property type="term" value="P:regulation of phosphate transport"/>
    <property type="evidence" value="ECO:0007669"/>
    <property type="project" value="EnsemblPlants"/>
</dbReference>
<dbReference type="HOGENOM" id="CLU_051939_1_0_1"/>
<dbReference type="Gramene" id="OMERI04G24260.1">
    <property type="protein sequence ID" value="OMERI04G24260.1"/>
    <property type="gene ID" value="OMERI04G24260"/>
</dbReference>
<dbReference type="GO" id="GO:0045893">
    <property type="term" value="P:positive regulation of DNA-templated transcription"/>
    <property type="evidence" value="ECO:0007669"/>
    <property type="project" value="EnsemblPlants"/>
</dbReference>
<name>A0A0E0DJR1_9ORYZ</name>
<dbReference type="AlphaFoldDB" id="A0A0E0DJR1"/>
<dbReference type="Gene3D" id="1.10.10.60">
    <property type="entry name" value="Homeodomain-like"/>
    <property type="match status" value="1"/>
</dbReference>
<dbReference type="GO" id="GO:0010167">
    <property type="term" value="P:response to nitrate"/>
    <property type="evidence" value="ECO:0007669"/>
    <property type="project" value="EnsemblPlants"/>
</dbReference>
<evidence type="ECO:0000256" key="1">
    <source>
        <dbReference type="ARBA" id="ARBA00023015"/>
    </source>
</evidence>
<protein>
    <recommendedName>
        <fullName evidence="6">HTH myb-type domain-containing protein</fullName>
    </recommendedName>
</protein>
<dbReference type="EnsemblPlants" id="OMERI04G24260.1">
    <property type="protein sequence ID" value="OMERI04G24260.1"/>
    <property type="gene ID" value="OMERI04G24260"/>
</dbReference>
<dbReference type="InterPro" id="IPR001005">
    <property type="entry name" value="SANT/Myb"/>
</dbReference>
<dbReference type="FunFam" id="1.10.10.60:FF:000002">
    <property type="entry name" value="Myb family transcription factor"/>
    <property type="match status" value="1"/>
</dbReference>
<evidence type="ECO:0000256" key="3">
    <source>
        <dbReference type="ARBA" id="ARBA00023163"/>
    </source>
</evidence>
<reference evidence="7" key="1">
    <citation type="submission" date="2015-04" db="UniProtKB">
        <authorList>
            <consortium name="EnsemblPlants"/>
        </authorList>
    </citation>
    <scope>IDENTIFICATION</scope>
</reference>
<evidence type="ECO:0000256" key="4">
    <source>
        <dbReference type="ARBA" id="ARBA00023242"/>
    </source>
</evidence>
<dbReference type="GO" id="GO:0005634">
    <property type="term" value="C:nucleus"/>
    <property type="evidence" value="ECO:0007669"/>
    <property type="project" value="EnsemblPlants"/>
</dbReference>
<keyword evidence="8" id="KW-1185">Reference proteome</keyword>
<accession>A0A0E0DJR1</accession>
<evidence type="ECO:0000256" key="2">
    <source>
        <dbReference type="ARBA" id="ARBA00023125"/>
    </source>
</evidence>
<dbReference type="Proteomes" id="UP000008021">
    <property type="component" value="Chromosome 4"/>
</dbReference>
<keyword evidence="1" id="KW-0805">Transcription regulation</keyword>
<dbReference type="InterPro" id="IPR046955">
    <property type="entry name" value="PHR1-like"/>
</dbReference>
<organism evidence="7">
    <name type="scientific">Oryza meridionalis</name>
    <dbReference type="NCBI Taxonomy" id="40149"/>
    <lineage>
        <taxon>Eukaryota</taxon>
        <taxon>Viridiplantae</taxon>
        <taxon>Streptophyta</taxon>
        <taxon>Embryophyta</taxon>
        <taxon>Tracheophyta</taxon>
        <taxon>Spermatophyta</taxon>
        <taxon>Magnoliopsida</taxon>
        <taxon>Liliopsida</taxon>
        <taxon>Poales</taxon>
        <taxon>Poaceae</taxon>
        <taxon>BOP clade</taxon>
        <taxon>Oryzoideae</taxon>
        <taxon>Oryzeae</taxon>
        <taxon>Oryzinae</taxon>
        <taxon>Oryza</taxon>
    </lineage>
</organism>
<dbReference type="InterPro" id="IPR017930">
    <property type="entry name" value="Myb_dom"/>
</dbReference>
<dbReference type="GO" id="GO:2000024">
    <property type="term" value="P:regulation of leaf development"/>
    <property type="evidence" value="ECO:0007669"/>
    <property type="project" value="EnsemblPlants"/>
</dbReference>
<evidence type="ECO:0000313" key="8">
    <source>
        <dbReference type="Proteomes" id="UP000008021"/>
    </source>
</evidence>
<dbReference type="NCBIfam" id="TIGR01557">
    <property type="entry name" value="myb_SHAQKYF"/>
    <property type="match status" value="1"/>
</dbReference>
<dbReference type="eggNOG" id="ENOG502QW8T">
    <property type="taxonomic scope" value="Eukaryota"/>
</dbReference>
<feature type="domain" description="HTH myb-type" evidence="6">
    <location>
        <begin position="308"/>
        <end position="368"/>
    </location>
</feature>
<dbReference type="InterPro" id="IPR006447">
    <property type="entry name" value="Myb_dom_plants"/>
</dbReference>
<proteinExistence type="predicted"/>
<feature type="region of interest" description="Disordered" evidence="5">
    <location>
        <begin position="211"/>
        <end position="235"/>
    </location>
</feature>
<dbReference type="PROSITE" id="PS51294">
    <property type="entry name" value="HTH_MYB"/>
    <property type="match status" value="1"/>
</dbReference>
<dbReference type="GO" id="GO:0043565">
    <property type="term" value="F:sequence-specific DNA binding"/>
    <property type="evidence" value="ECO:0007669"/>
    <property type="project" value="EnsemblPlants"/>
</dbReference>
<dbReference type="GO" id="GO:0051511">
    <property type="term" value="P:negative regulation of unidimensional cell growth"/>
    <property type="evidence" value="ECO:0007669"/>
    <property type="project" value="EnsemblPlants"/>
</dbReference>
<keyword evidence="2" id="KW-0238">DNA-binding</keyword>
<dbReference type="InterPro" id="IPR025756">
    <property type="entry name" value="Myb_CC_LHEQLE"/>
</dbReference>
<dbReference type="PANTHER" id="PTHR31499">
    <property type="entry name" value="MYB FAMILY TRANSCRIPTION FACTOR PHL11"/>
    <property type="match status" value="1"/>
</dbReference>
<sequence>MAPYKTIELDKTKKIDVIVLTCADFLWHSVGPMKCKLFLWPVDDVGRRIKYVIALELETKKNQISKENDSEDIMNTKKIKLHDCHFGSPLCDPSPSPHLLSSAAAAAAGLSFHPGLVSSAAQHQQHGAGGWLHEEYYAPRSSPPSSLLAQTCVGSNATAFYAAENLPQFDFPALGTAAAPAAKAPFRSSESDLYRPVDPLLLRADHSVRTYYVRPQKRDSGERTPLPPPSQQQRQDRIHGLFAGAPTTRLLSGEPKIRSFSPQVAAKPILPVMEAQNQMKNQLTRNCIGAATPVTPTGNLAGSAGAGAPSKTRIRWTQDLHERFVDCVNQLGGADKATPKGILKLMNSDGLTIYHIKSHLQKYRIAKYMPASSEGKQLEKRATGNDMQNLDPKTGMQITEALRVQLDVQRRLHEQLEIQRNLQLRIEEQGKRLQKMFEDQLKASRSVMEPQELDDVVAFAAGDGDDDAFDDVDVQLLAVAGSGYDDAGFQSKIS</sequence>